<comment type="subcellular location">
    <subcellularLocation>
        <location evidence="1">Cell membrane</location>
        <topology evidence="1">Multi-pass membrane protein</topology>
    </subcellularLocation>
</comment>
<organism evidence="8 9">
    <name type="scientific">Brotonthovivens ammoniilytica</name>
    <dbReference type="NCBI Taxonomy" id="2981725"/>
    <lineage>
        <taxon>Bacteria</taxon>
        <taxon>Bacillati</taxon>
        <taxon>Bacillota</taxon>
        <taxon>Clostridia</taxon>
        <taxon>Lachnospirales</taxon>
        <taxon>Lachnospiraceae</taxon>
        <taxon>Brotonthovivens</taxon>
    </lineage>
</organism>
<dbReference type="RefSeq" id="WP_262591240.1">
    <property type="nucleotide sequence ID" value="NZ_JAOQJQ010000005.1"/>
</dbReference>
<dbReference type="Pfam" id="PF00482">
    <property type="entry name" value="T2SSF"/>
    <property type="match status" value="1"/>
</dbReference>
<proteinExistence type="predicted"/>
<keyword evidence="4 6" id="KW-1133">Transmembrane helix</keyword>
<dbReference type="EMBL" id="JAOQJQ010000005">
    <property type="protein sequence ID" value="MCU6763048.1"/>
    <property type="molecule type" value="Genomic_DNA"/>
</dbReference>
<sequence>MIGISGRREVFLQKTGACFWFPGITEQKYFRVRILTGFFLGNVSGLAAGIFLGRPAVICLAAGAAGIAGFWLPECALKLSDYRDNLRMMPDIRRLYEYVKIQTKAGMYLTNTLAVCYLATANRRLKQALLEMNGKIVATSDITAAVQEFECKFNNEYIDQFCVIILQAGQSGRMTRMLGDMTEQITDMERQLLVRRRNQVERRVLAFSLLIFSVIILTAIYLLAMSFYDSITGILT</sequence>
<evidence type="ECO:0000313" key="8">
    <source>
        <dbReference type="EMBL" id="MCU6763048.1"/>
    </source>
</evidence>
<evidence type="ECO:0000256" key="6">
    <source>
        <dbReference type="SAM" id="Phobius"/>
    </source>
</evidence>
<accession>A0ABT2TLH5</accession>
<evidence type="ECO:0000313" key="9">
    <source>
        <dbReference type="Proteomes" id="UP001652442"/>
    </source>
</evidence>
<evidence type="ECO:0000256" key="1">
    <source>
        <dbReference type="ARBA" id="ARBA00004651"/>
    </source>
</evidence>
<dbReference type="InterPro" id="IPR018076">
    <property type="entry name" value="T2SS_GspF_dom"/>
</dbReference>
<evidence type="ECO:0000256" key="3">
    <source>
        <dbReference type="ARBA" id="ARBA00022692"/>
    </source>
</evidence>
<evidence type="ECO:0000256" key="5">
    <source>
        <dbReference type="ARBA" id="ARBA00023136"/>
    </source>
</evidence>
<evidence type="ECO:0000256" key="2">
    <source>
        <dbReference type="ARBA" id="ARBA00022475"/>
    </source>
</evidence>
<dbReference type="Gene3D" id="1.20.81.30">
    <property type="entry name" value="Type II secretion system (T2SS), domain F"/>
    <property type="match status" value="1"/>
</dbReference>
<feature type="transmembrane region" description="Helical" evidence="6">
    <location>
        <begin position="204"/>
        <end position="228"/>
    </location>
</feature>
<reference evidence="8 9" key="1">
    <citation type="journal article" date="2021" name="ISME Commun">
        <title>Automated analysis of genomic sequences facilitates high-throughput and comprehensive description of bacteria.</title>
        <authorList>
            <person name="Hitch T.C.A."/>
        </authorList>
    </citation>
    <scope>NUCLEOTIDE SEQUENCE [LARGE SCALE GENOMIC DNA]</scope>
    <source>
        <strain evidence="8 9">Sanger_109</strain>
    </source>
</reference>
<feature type="domain" description="Type II secretion system protein GspF" evidence="7">
    <location>
        <begin position="103"/>
        <end position="220"/>
    </location>
</feature>
<feature type="transmembrane region" description="Helical" evidence="6">
    <location>
        <begin position="34"/>
        <end position="52"/>
    </location>
</feature>
<evidence type="ECO:0000259" key="7">
    <source>
        <dbReference type="Pfam" id="PF00482"/>
    </source>
</evidence>
<feature type="transmembrane region" description="Helical" evidence="6">
    <location>
        <begin position="58"/>
        <end position="79"/>
    </location>
</feature>
<dbReference type="Proteomes" id="UP001652442">
    <property type="component" value="Unassembled WGS sequence"/>
</dbReference>
<name>A0ABT2TLH5_9FIRM</name>
<dbReference type="InterPro" id="IPR042094">
    <property type="entry name" value="T2SS_GspF_sf"/>
</dbReference>
<keyword evidence="5 6" id="KW-0472">Membrane</keyword>
<evidence type="ECO:0000256" key="4">
    <source>
        <dbReference type="ARBA" id="ARBA00022989"/>
    </source>
</evidence>
<keyword evidence="3 6" id="KW-0812">Transmembrane</keyword>
<gene>
    <name evidence="8" type="ORF">OCV88_12045</name>
</gene>
<keyword evidence="9" id="KW-1185">Reference proteome</keyword>
<protein>
    <submittedName>
        <fullName evidence="8">Type II secretion system F family protein</fullName>
    </submittedName>
</protein>
<comment type="caution">
    <text evidence="8">The sequence shown here is derived from an EMBL/GenBank/DDBJ whole genome shotgun (WGS) entry which is preliminary data.</text>
</comment>
<keyword evidence="2" id="KW-1003">Cell membrane</keyword>